<comment type="similarity">
    <text evidence="1 3">Belongs to the EXO70 family.</text>
</comment>
<dbReference type="InterPro" id="IPR004140">
    <property type="entry name" value="Exo70"/>
</dbReference>
<dbReference type="InterPro" id="IPR016159">
    <property type="entry name" value="Cullin_repeat-like_dom_sf"/>
</dbReference>
<evidence type="ECO:0000256" key="3">
    <source>
        <dbReference type="RuleBase" id="RU365026"/>
    </source>
</evidence>
<gene>
    <name evidence="5" type="ORF">E3N88_21486</name>
</gene>
<keyword evidence="2 3" id="KW-0813">Transport</keyword>
<accession>A0A5N6NLT7</accession>
<evidence type="ECO:0000313" key="5">
    <source>
        <dbReference type="EMBL" id="KAD4889413.1"/>
    </source>
</evidence>
<evidence type="ECO:0000256" key="1">
    <source>
        <dbReference type="ARBA" id="ARBA00006756"/>
    </source>
</evidence>
<sequence length="526" mass="59698">MALDTAIKVILRWNSTSDNKSYVFTGKRDQIDQYLQAVDQIQCSIVPGSAYDHSGAKSAIQIAMTRLADEMCNLLKINCKSADYADSSTSMPDSGSNSYVDDYEYGSALSVAVIDDLRIIVQRMKGAGCLGDCKKAYIINRKRSIEDSYRKLEIQKLSSHDAQTLEWKVLDPIFKVWIRSSKICFRKIFAYEKQLCDKVFVDAGDNIADDCFLKISNEYAFQLLEIATNLGCIKVASERLFGILELYKTSSDLLPEMNKLFNTPSSESFRRKAAEMVPEFKGAACKTIEKFEKDVLSADLSQPVPVDKIHSLCRYVMGYLIELGQHKKTLMELPLSKPPLTAMNLGIAEPPPQNEWSFHLMWIIMSLISRLENGDKQIKNATDVNFYLMNNFFYIVQKINGMPEVKEMIGDDCFSNVSSKYKQTKSEYLRLTLEKVLLALGDKKSPKRKLRSFNHQFKKLQIELGKLRVSDFQLLTEIRVSMEESLVPSYSSLLQQLSTQHYLTTVDDTLSVEQLKSAILGFFSST</sequence>
<evidence type="ECO:0000259" key="4">
    <source>
        <dbReference type="Pfam" id="PF03081"/>
    </source>
</evidence>
<keyword evidence="6" id="KW-1185">Reference proteome</keyword>
<comment type="caution">
    <text evidence="5">The sequence shown here is derived from an EMBL/GenBank/DDBJ whole genome shotgun (WGS) entry which is preliminary data.</text>
</comment>
<comment type="function">
    <text evidence="3">Component of the exocyst complex.</text>
</comment>
<keyword evidence="3" id="KW-0268">Exocytosis</keyword>
<dbReference type="GO" id="GO:0015031">
    <property type="term" value="P:protein transport"/>
    <property type="evidence" value="ECO:0007669"/>
    <property type="project" value="UniProtKB-KW"/>
</dbReference>
<name>A0A5N6NLT7_9ASTR</name>
<dbReference type="AlphaFoldDB" id="A0A5N6NLT7"/>
<feature type="domain" description="Exocyst complex subunit Exo70 C-terminal" evidence="4">
    <location>
        <begin position="176"/>
        <end position="498"/>
    </location>
</feature>
<evidence type="ECO:0000256" key="2">
    <source>
        <dbReference type="ARBA" id="ARBA00022448"/>
    </source>
</evidence>
<proteinExistence type="inferred from homology"/>
<protein>
    <recommendedName>
        <fullName evidence="3">Exocyst subunit Exo70 family protein</fullName>
    </recommendedName>
</protein>
<organism evidence="5 6">
    <name type="scientific">Mikania micrantha</name>
    <name type="common">bitter vine</name>
    <dbReference type="NCBI Taxonomy" id="192012"/>
    <lineage>
        <taxon>Eukaryota</taxon>
        <taxon>Viridiplantae</taxon>
        <taxon>Streptophyta</taxon>
        <taxon>Embryophyta</taxon>
        <taxon>Tracheophyta</taxon>
        <taxon>Spermatophyta</taxon>
        <taxon>Magnoliopsida</taxon>
        <taxon>eudicotyledons</taxon>
        <taxon>Gunneridae</taxon>
        <taxon>Pentapetalae</taxon>
        <taxon>asterids</taxon>
        <taxon>campanulids</taxon>
        <taxon>Asterales</taxon>
        <taxon>Asteraceae</taxon>
        <taxon>Asteroideae</taxon>
        <taxon>Heliantheae alliance</taxon>
        <taxon>Eupatorieae</taxon>
        <taxon>Mikania</taxon>
    </lineage>
</organism>
<dbReference type="PANTHER" id="PTHR12542:SF181">
    <property type="entry name" value="EXOCYST SUBUNIT EXO70 FAMILY PROTEIN"/>
    <property type="match status" value="1"/>
</dbReference>
<dbReference type="SUPFAM" id="SSF74788">
    <property type="entry name" value="Cullin repeat-like"/>
    <property type="match status" value="1"/>
</dbReference>
<evidence type="ECO:0000313" key="6">
    <source>
        <dbReference type="Proteomes" id="UP000326396"/>
    </source>
</evidence>
<dbReference type="InterPro" id="IPR046364">
    <property type="entry name" value="Exo70_C"/>
</dbReference>
<dbReference type="PANTHER" id="PTHR12542">
    <property type="entry name" value="EXOCYST COMPLEX PROTEIN EXO70"/>
    <property type="match status" value="1"/>
</dbReference>
<dbReference type="GO" id="GO:0006887">
    <property type="term" value="P:exocytosis"/>
    <property type="evidence" value="ECO:0007669"/>
    <property type="project" value="UniProtKB-KW"/>
</dbReference>
<dbReference type="GO" id="GO:0005546">
    <property type="term" value="F:phosphatidylinositol-4,5-bisphosphate binding"/>
    <property type="evidence" value="ECO:0007669"/>
    <property type="project" value="InterPro"/>
</dbReference>
<dbReference type="OrthoDB" id="1678629at2759"/>
<dbReference type="GO" id="GO:0000145">
    <property type="term" value="C:exocyst"/>
    <property type="evidence" value="ECO:0007669"/>
    <property type="project" value="InterPro"/>
</dbReference>
<dbReference type="Gene3D" id="1.20.1280.170">
    <property type="entry name" value="Exocyst complex component Exo70"/>
    <property type="match status" value="1"/>
</dbReference>
<dbReference type="Proteomes" id="UP000326396">
    <property type="component" value="Linkage Group LG19"/>
</dbReference>
<dbReference type="EMBL" id="SZYD01000011">
    <property type="protein sequence ID" value="KAD4889413.1"/>
    <property type="molecule type" value="Genomic_DNA"/>
</dbReference>
<dbReference type="Pfam" id="PF03081">
    <property type="entry name" value="Exo70_C"/>
    <property type="match status" value="1"/>
</dbReference>
<dbReference type="Pfam" id="PF20669">
    <property type="entry name" value="Exo70_N"/>
    <property type="match status" value="1"/>
</dbReference>
<keyword evidence="3" id="KW-0653">Protein transport</keyword>
<reference evidence="5 6" key="1">
    <citation type="submission" date="2019-05" db="EMBL/GenBank/DDBJ databases">
        <title>Mikania micrantha, genome provides insights into the molecular mechanism of rapid growth.</title>
        <authorList>
            <person name="Liu B."/>
        </authorList>
    </citation>
    <scope>NUCLEOTIDE SEQUENCE [LARGE SCALE GENOMIC DNA]</scope>
    <source>
        <strain evidence="5">NLD-2019</strain>
        <tissue evidence="5">Leaf</tissue>
    </source>
</reference>